<dbReference type="AlphaFoldDB" id="A0A316W574"/>
<protein>
    <recommendedName>
        <fullName evidence="1">Alpha-ketoglutarate-dependent dioxygenase AlkB-like domain-containing protein</fullName>
    </recommendedName>
</protein>
<proteinExistence type="predicted"/>
<dbReference type="GO" id="GO:0006631">
    <property type="term" value="P:fatty acid metabolic process"/>
    <property type="evidence" value="ECO:0007669"/>
    <property type="project" value="TreeGrafter"/>
</dbReference>
<dbReference type="SUPFAM" id="SSF51197">
    <property type="entry name" value="Clavaminate synthase-like"/>
    <property type="match status" value="1"/>
</dbReference>
<dbReference type="PANTHER" id="PTHR21052:SF0">
    <property type="entry name" value="ALPHA-KETOGLUTARATE-DEPENDENT DIOXYGENASE ALKB HOMOLOG 7, MITOCHONDRIAL"/>
    <property type="match status" value="1"/>
</dbReference>
<sequence length="182" mass="19881">MLFGRGGTDLPSDVQRERKTCSGIPRWAQSLLKALQEKCEHALPKETCAVLFDPVKRARQLILNLYEPGAGIASHIDLAHRFDDGIFCLSLGSGVVMSFARSDLQPVQTATGTRELSIWLPPRSLLVLTGKARWQYAHGIEARPGDWVSDQRAHSHGMAAAQVRLSITGRWLKQGADVVGGG</sequence>
<evidence type="ECO:0000313" key="3">
    <source>
        <dbReference type="Proteomes" id="UP000245783"/>
    </source>
</evidence>
<name>A0A316W574_9BASI</name>
<feature type="domain" description="Alpha-ketoglutarate-dependent dioxygenase AlkB-like" evidence="1">
    <location>
        <begin position="16"/>
        <end position="170"/>
    </location>
</feature>
<dbReference type="Gene3D" id="2.60.120.590">
    <property type="entry name" value="Alpha-ketoglutarate-dependent dioxygenase AlkB-like"/>
    <property type="match status" value="1"/>
</dbReference>
<dbReference type="Pfam" id="PF13532">
    <property type="entry name" value="2OG-FeII_Oxy_2"/>
    <property type="match status" value="1"/>
</dbReference>
<dbReference type="Proteomes" id="UP000245783">
    <property type="component" value="Unassembled WGS sequence"/>
</dbReference>
<dbReference type="InterPro" id="IPR027450">
    <property type="entry name" value="AlkB-like"/>
</dbReference>
<dbReference type="EMBL" id="KZ819366">
    <property type="protein sequence ID" value="PWN43851.1"/>
    <property type="molecule type" value="Genomic_DNA"/>
</dbReference>
<keyword evidence="3" id="KW-1185">Reference proteome</keyword>
<dbReference type="InParanoid" id="A0A316W574"/>
<reference evidence="2 3" key="1">
    <citation type="journal article" date="2018" name="Mol. Biol. Evol.">
        <title>Broad Genomic Sampling Reveals a Smut Pathogenic Ancestry of the Fungal Clade Ustilaginomycotina.</title>
        <authorList>
            <person name="Kijpornyongpan T."/>
            <person name="Mondo S.J."/>
            <person name="Barry K."/>
            <person name="Sandor L."/>
            <person name="Lee J."/>
            <person name="Lipzen A."/>
            <person name="Pangilinan J."/>
            <person name="LaButti K."/>
            <person name="Hainaut M."/>
            <person name="Henrissat B."/>
            <person name="Grigoriev I.V."/>
            <person name="Spatafora J.W."/>
            <person name="Aime M.C."/>
        </authorList>
    </citation>
    <scope>NUCLEOTIDE SEQUENCE [LARGE SCALE GENOMIC DNA]</scope>
    <source>
        <strain evidence="2 3">MCA 4658</strain>
    </source>
</reference>
<dbReference type="GO" id="GO:0016706">
    <property type="term" value="F:2-oxoglutarate-dependent dioxygenase activity"/>
    <property type="evidence" value="ECO:0007669"/>
    <property type="project" value="TreeGrafter"/>
</dbReference>
<dbReference type="OrthoDB" id="3364835at2759"/>
<gene>
    <name evidence="2" type="ORF">IE81DRAFT_333998</name>
</gene>
<dbReference type="RefSeq" id="XP_025371011.1">
    <property type="nucleotide sequence ID" value="XM_025515397.1"/>
</dbReference>
<dbReference type="GO" id="GO:0006974">
    <property type="term" value="P:DNA damage response"/>
    <property type="evidence" value="ECO:0007669"/>
    <property type="project" value="InterPro"/>
</dbReference>
<dbReference type="GO" id="GO:0005759">
    <property type="term" value="C:mitochondrial matrix"/>
    <property type="evidence" value="ECO:0007669"/>
    <property type="project" value="TreeGrafter"/>
</dbReference>
<dbReference type="GeneID" id="37037267"/>
<accession>A0A316W574</accession>
<dbReference type="InterPro" id="IPR032870">
    <property type="entry name" value="ALKBH7-like"/>
</dbReference>
<dbReference type="PANTHER" id="PTHR21052">
    <property type="entry name" value="SPERMATOGENESIS ASSOCIATED 11-RELATED"/>
    <property type="match status" value="1"/>
</dbReference>
<evidence type="ECO:0000259" key="1">
    <source>
        <dbReference type="Pfam" id="PF13532"/>
    </source>
</evidence>
<dbReference type="InterPro" id="IPR037151">
    <property type="entry name" value="AlkB-like_sf"/>
</dbReference>
<evidence type="ECO:0000313" key="2">
    <source>
        <dbReference type="EMBL" id="PWN43851.1"/>
    </source>
</evidence>
<organism evidence="2 3">
    <name type="scientific">Ceraceosorus guamensis</name>
    <dbReference type="NCBI Taxonomy" id="1522189"/>
    <lineage>
        <taxon>Eukaryota</taxon>
        <taxon>Fungi</taxon>
        <taxon>Dikarya</taxon>
        <taxon>Basidiomycota</taxon>
        <taxon>Ustilaginomycotina</taxon>
        <taxon>Exobasidiomycetes</taxon>
        <taxon>Ceraceosorales</taxon>
        <taxon>Ceraceosoraceae</taxon>
        <taxon>Ceraceosorus</taxon>
    </lineage>
</organism>